<protein>
    <recommendedName>
        <fullName evidence="7">Lipoprotein</fullName>
    </recommendedName>
</protein>
<dbReference type="Proteomes" id="UP000065511">
    <property type="component" value="Chromosome"/>
</dbReference>
<accession>A0A0S3K872</accession>
<reference evidence="3 5" key="2">
    <citation type="submission" date="2015-12" db="EMBL/GenBank/DDBJ databases">
        <authorList>
            <person name="Lauer A."/>
            <person name="Humrighouse B."/>
            <person name="Loparev V."/>
            <person name="Shewmaker P.L."/>
            <person name="Whitney A.M."/>
            <person name="McLaughlin R.W."/>
        </authorList>
    </citation>
    <scope>NUCLEOTIDE SEQUENCE [LARGE SCALE GENOMIC DNA]</scope>
    <source>
        <strain evidence="3 5">LMG 23085</strain>
    </source>
</reference>
<organism evidence="4 6">
    <name type="scientific">Enterococcus silesiacus</name>
    <dbReference type="NCBI Taxonomy" id="332949"/>
    <lineage>
        <taxon>Bacteria</taxon>
        <taxon>Bacillati</taxon>
        <taxon>Bacillota</taxon>
        <taxon>Bacilli</taxon>
        <taxon>Lactobacillales</taxon>
        <taxon>Enterococcaceae</taxon>
        <taxon>Enterococcus</taxon>
    </lineage>
</organism>
<feature type="signal peptide" evidence="2">
    <location>
        <begin position="1"/>
        <end position="19"/>
    </location>
</feature>
<dbReference type="AlphaFoldDB" id="A0A0S3K872"/>
<proteinExistence type="predicted"/>
<dbReference type="KEGG" id="ess:ATZ33_03410"/>
<evidence type="ECO:0000313" key="6">
    <source>
        <dbReference type="Proteomes" id="UP000183039"/>
    </source>
</evidence>
<feature type="chain" id="PRO_5044546782" description="Lipoprotein" evidence="2">
    <location>
        <begin position="20"/>
        <end position="147"/>
    </location>
</feature>
<dbReference type="RefSeq" id="WP_071878466.1">
    <property type="nucleotide sequence ID" value="NZ_JXLC01000020.1"/>
</dbReference>
<feature type="region of interest" description="Disordered" evidence="1">
    <location>
        <begin position="40"/>
        <end position="60"/>
    </location>
</feature>
<dbReference type="EMBL" id="JXLC01000020">
    <property type="protein sequence ID" value="OJG90176.1"/>
    <property type="molecule type" value="Genomic_DNA"/>
</dbReference>
<dbReference type="Proteomes" id="UP000183039">
    <property type="component" value="Unassembled WGS sequence"/>
</dbReference>
<name>A0A0S3K872_9ENTE</name>
<evidence type="ECO:0000313" key="4">
    <source>
        <dbReference type="EMBL" id="OJG90176.1"/>
    </source>
</evidence>
<evidence type="ECO:0000313" key="5">
    <source>
        <dbReference type="Proteomes" id="UP000065511"/>
    </source>
</evidence>
<dbReference type="PROSITE" id="PS51257">
    <property type="entry name" value="PROKAR_LIPOPROTEIN"/>
    <property type="match status" value="1"/>
</dbReference>
<reference evidence="4 6" key="1">
    <citation type="submission" date="2014-12" db="EMBL/GenBank/DDBJ databases">
        <title>Draft genome sequences of 29 type strains of Enterococci.</title>
        <authorList>
            <person name="Zhong Z."/>
            <person name="Sun Z."/>
            <person name="Liu W."/>
            <person name="Zhang W."/>
            <person name="Zhang H."/>
        </authorList>
    </citation>
    <scope>NUCLEOTIDE SEQUENCE [LARGE SCALE GENOMIC DNA]</scope>
    <source>
        <strain evidence="4 6">DSM 22801</strain>
    </source>
</reference>
<evidence type="ECO:0000256" key="1">
    <source>
        <dbReference type="SAM" id="MobiDB-lite"/>
    </source>
</evidence>
<evidence type="ECO:0008006" key="7">
    <source>
        <dbReference type="Google" id="ProtNLM"/>
    </source>
</evidence>
<dbReference type="OrthoDB" id="2184796at2"/>
<sequence>MKRSILLLLFCLFMLTGCKIEYNSPQSARDDNYGVGASSSYSSASSGDDKTSGTRLSKTGTGDEVITNLAFKKGPVIIALTHAGNDAFIVKLLDSDGKTVATLVDKVGSYSGKVVAQIPKDADNYLIAIKTDGTWCVESAKADKNGE</sequence>
<gene>
    <name evidence="3" type="ORF">ATZ33_03410</name>
    <name evidence="4" type="ORF">RV15_GL001440</name>
</gene>
<evidence type="ECO:0000313" key="3">
    <source>
        <dbReference type="EMBL" id="ALS00451.1"/>
    </source>
</evidence>
<keyword evidence="2" id="KW-0732">Signal</keyword>
<keyword evidence="5" id="KW-1185">Reference proteome</keyword>
<evidence type="ECO:0000256" key="2">
    <source>
        <dbReference type="SAM" id="SignalP"/>
    </source>
</evidence>
<dbReference type="EMBL" id="CP013614">
    <property type="protein sequence ID" value="ALS00451.1"/>
    <property type="molecule type" value="Genomic_DNA"/>
</dbReference>